<proteinExistence type="predicted"/>
<dbReference type="EMBL" id="JXCE01000024">
    <property type="protein sequence ID" value="KPA44580.1"/>
    <property type="molecule type" value="Genomic_DNA"/>
</dbReference>
<reference evidence="1 2" key="1">
    <citation type="submission" date="2015-04" db="EMBL/GenBank/DDBJ databases">
        <title>The draft genome sequence of Fusarium langsethiae, a T-2/HT-2 mycotoxin producer.</title>
        <authorList>
            <person name="Lysoe E."/>
            <person name="Divon H.H."/>
            <person name="Terzi V."/>
            <person name="Orru L."/>
            <person name="Lamontanara A."/>
            <person name="Kolseth A.-K."/>
            <person name="Frandsen R.J."/>
            <person name="Nielsen K."/>
            <person name="Thrane U."/>
        </authorList>
    </citation>
    <scope>NUCLEOTIDE SEQUENCE [LARGE SCALE GENOMIC DNA]</scope>
    <source>
        <strain evidence="1 2">Fl201059</strain>
    </source>
</reference>
<name>A0A0M9F2H3_FUSLA</name>
<organism evidence="1 2">
    <name type="scientific">Fusarium langsethiae</name>
    <dbReference type="NCBI Taxonomy" id="179993"/>
    <lineage>
        <taxon>Eukaryota</taxon>
        <taxon>Fungi</taxon>
        <taxon>Dikarya</taxon>
        <taxon>Ascomycota</taxon>
        <taxon>Pezizomycotina</taxon>
        <taxon>Sordariomycetes</taxon>
        <taxon>Hypocreomycetidae</taxon>
        <taxon>Hypocreales</taxon>
        <taxon>Nectriaceae</taxon>
        <taxon>Fusarium</taxon>
    </lineage>
</organism>
<evidence type="ECO:0000313" key="1">
    <source>
        <dbReference type="EMBL" id="KPA44580.1"/>
    </source>
</evidence>
<dbReference type="AlphaFoldDB" id="A0A0M9F2H3"/>
<accession>A0A0M9F2H3</accession>
<dbReference type="Proteomes" id="UP000037904">
    <property type="component" value="Unassembled WGS sequence"/>
</dbReference>
<evidence type="ECO:0000313" key="2">
    <source>
        <dbReference type="Proteomes" id="UP000037904"/>
    </source>
</evidence>
<comment type="caution">
    <text evidence="1">The sequence shown here is derived from an EMBL/GenBank/DDBJ whole genome shotgun (WGS) entry which is preliminary data.</text>
</comment>
<keyword evidence="2" id="KW-1185">Reference proteome</keyword>
<gene>
    <name evidence="1" type="ORF">FLAG1_02471</name>
</gene>
<protein>
    <submittedName>
        <fullName evidence="1">Uncharacterized protein</fullName>
    </submittedName>
</protein>
<sequence>MPEKPARACFPLPLFPQNNKAHSKSPNSNFAPFPISLTSSINSVLHLIFRRLFTIASRNIICDSIATTIESLSSSAFNFSHLSELPGLYGLANVILQAIVVTTIVIHLCHPLADALIQTQGQRYADSRSYIAG</sequence>